<dbReference type="InterPro" id="IPR013538">
    <property type="entry name" value="ASHA1/2-like_C"/>
</dbReference>
<feature type="domain" description="Activator of Hsp90 ATPase homologue 1/2-like C-terminal" evidence="2">
    <location>
        <begin position="190"/>
        <end position="250"/>
    </location>
</feature>
<evidence type="ECO:0000256" key="1">
    <source>
        <dbReference type="ARBA" id="ARBA00006817"/>
    </source>
</evidence>
<reference evidence="3 4" key="1">
    <citation type="submission" date="2017-02" db="EMBL/GenBank/DDBJ databases">
        <authorList>
            <person name="Peterson S.W."/>
        </authorList>
    </citation>
    <scope>NUCLEOTIDE SEQUENCE [LARGE SCALE GENOMIC DNA]</scope>
    <source>
        <strain evidence="3 4">LMG 22410</strain>
    </source>
</reference>
<accession>A0A1R4G0I0</accession>
<evidence type="ECO:0000313" key="4">
    <source>
        <dbReference type="Proteomes" id="UP000195787"/>
    </source>
</evidence>
<evidence type="ECO:0000259" key="2">
    <source>
        <dbReference type="Pfam" id="PF08327"/>
    </source>
</evidence>
<dbReference type="Proteomes" id="UP000195787">
    <property type="component" value="Unassembled WGS sequence"/>
</dbReference>
<gene>
    <name evidence="3" type="ORF">CZ674_07940</name>
</gene>
<dbReference type="Gene3D" id="3.30.530.20">
    <property type="match status" value="2"/>
</dbReference>
<dbReference type="InterPro" id="IPR023393">
    <property type="entry name" value="START-like_dom_sf"/>
</dbReference>
<dbReference type="Pfam" id="PF08327">
    <property type="entry name" value="AHSA1"/>
    <property type="match status" value="2"/>
</dbReference>
<dbReference type="EMBL" id="FUHU01000035">
    <property type="protein sequence ID" value="SJM61740.1"/>
    <property type="molecule type" value="Genomic_DNA"/>
</dbReference>
<dbReference type="RefSeq" id="WP_234988509.1">
    <property type="nucleotide sequence ID" value="NZ_FUHU01000035.1"/>
</dbReference>
<proteinExistence type="inferred from homology"/>
<dbReference type="AlphaFoldDB" id="A0A1R4G0I0"/>
<feature type="domain" description="Activator of Hsp90 ATPase homologue 1/2-like C-terminal" evidence="2">
    <location>
        <begin position="23"/>
        <end position="160"/>
    </location>
</feature>
<dbReference type="GeneID" id="303173142"/>
<evidence type="ECO:0000313" key="3">
    <source>
        <dbReference type="EMBL" id="SJM61740.1"/>
    </source>
</evidence>
<sequence>MPITETNIDPAALTLQIVADFTVPVARLWDAYTDPRQIERFWGPPEWPATFTRHDAFVGGLSKYRMTGPDGSSSAGYWQWTAVDPQRSFEVRDGFAGEDGEPNTEMPSMSMVFEFTETALGSRLTTTTSFDSLEQLEELISMGMVEGTKAAMSQIDAVLEDLATFAHELPTASQLVGDTQVRVSRVVRGSVEQVWQAHTDPDLLRRWQLGPDGWSMPVCEYSAEVGSALRTEWRDDASGEQFGFVGTVLES</sequence>
<dbReference type="SUPFAM" id="SSF55961">
    <property type="entry name" value="Bet v1-like"/>
    <property type="match status" value="2"/>
</dbReference>
<comment type="similarity">
    <text evidence="1">Belongs to the AHA1 family.</text>
</comment>
<organism evidence="3 4">
    <name type="scientific">Agrococcus casei LMG 22410</name>
    <dbReference type="NCBI Taxonomy" id="1255656"/>
    <lineage>
        <taxon>Bacteria</taxon>
        <taxon>Bacillati</taxon>
        <taxon>Actinomycetota</taxon>
        <taxon>Actinomycetes</taxon>
        <taxon>Micrococcales</taxon>
        <taxon>Microbacteriaceae</taxon>
        <taxon>Agrococcus</taxon>
    </lineage>
</organism>
<keyword evidence="4" id="KW-1185">Reference proteome</keyword>
<protein>
    <recommendedName>
        <fullName evidence="2">Activator of Hsp90 ATPase homologue 1/2-like C-terminal domain-containing protein</fullName>
    </recommendedName>
</protein>
<dbReference type="CDD" id="cd07814">
    <property type="entry name" value="SRPBCC_CalC_Aha1-like"/>
    <property type="match status" value="1"/>
</dbReference>
<name>A0A1R4G0I0_9MICO</name>